<protein>
    <submittedName>
        <fullName evidence="7">Periplasmic protease</fullName>
    </submittedName>
</protein>
<dbReference type="Gene3D" id="2.30.42.10">
    <property type="match status" value="1"/>
</dbReference>
<dbReference type="GO" id="GO:0008236">
    <property type="term" value="F:serine-type peptidase activity"/>
    <property type="evidence" value="ECO:0007669"/>
    <property type="project" value="UniProtKB-KW"/>
</dbReference>
<evidence type="ECO:0000256" key="3">
    <source>
        <dbReference type="ARBA" id="ARBA00022801"/>
    </source>
</evidence>
<dbReference type="EMBL" id="AJ937769">
    <property type="protein sequence ID" value="CAI78798.1"/>
    <property type="molecule type" value="Genomic_DNA"/>
</dbReference>
<keyword evidence="2 5" id="KW-0645">Protease</keyword>
<sequence>MLFKQLFTIISSIKIKHGYIMKNKKFITLGFASASIAIALLFSTNVFASSANSEATKEASRLQSLAKFTKVISIVEQYNVDDITIEELMDKALEGMLSNLDAHSNYLKQKDYKQLKVQTDGEFGGLGITVGVRDGALTVIAPIEGTPADKAGLQSADIILKINDESTLNMTIDEAVAIMRGKVGEPIDLMIVREGELKPLTIHIVRGIITIQSVYAKTIEDDILYIRVTSFDKKVAEDVTKEIKKRKATTKGIILDLRNNPGGLLDQAVDLVDIFVDKGDIVSQKGRKEADAKTYTASKNKTVTNVPLVVLINGGSASASEIVSGSLQDHKRAILLGQNTFGKGSVQVVLPITEDEAIKLTIARYYLPSGRTIQAVGVKPDIEVFPGEVNTKKNAFSIKESDLKKHLEEELVKVDGNETIKEEKEALEEAKKGIITPEMMNKDIQLKEGVDIIKALIIIKG</sequence>
<gene>
    <name evidence="7" type="primary">prc</name>
</gene>
<evidence type="ECO:0000313" key="7">
    <source>
        <dbReference type="EMBL" id="CAI78798.1"/>
    </source>
</evidence>
<dbReference type="PANTHER" id="PTHR32060">
    <property type="entry name" value="TAIL-SPECIFIC PROTEASE"/>
    <property type="match status" value="1"/>
</dbReference>
<dbReference type="NCBIfam" id="TIGR00225">
    <property type="entry name" value="prc"/>
    <property type="match status" value="1"/>
</dbReference>
<keyword evidence="4 5" id="KW-0720">Serine protease</keyword>
<dbReference type="Pfam" id="PF17820">
    <property type="entry name" value="PDZ_6"/>
    <property type="match status" value="1"/>
</dbReference>
<dbReference type="GO" id="GO:0030288">
    <property type="term" value="C:outer membrane-bounded periplasmic space"/>
    <property type="evidence" value="ECO:0007669"/>
    <property type="project" value="TreeGrafter"/>
</dbReference>
<dbReference type="InterPro" id="IPR001478">
    <property type="entry name" value="PDZ"/>
</dbReference>
<dbReference type="FunFam" id="2.30.42.10:FF:000063">
    <property type="entry name" value="Peptidase, S41 family"/>
    <property type="match status" value="1"/>
</dbReference>
<dbReference type="SUPFAM" id="SSF50156">
    <property type="entry name" value="PDZ domain-like"/>
    <property type="match status" value="1"/>
</dbReference>
<evidence type="ECO:0000256" key="5">
    <source>
        <dbReference type="RuleBase" id="RU004404"/>
    </source>
</evidence>
<dbReference type="Gene3D" id="3.90.226.10">
    <property type="entry name" value="2-enoyl-CoA Hydratase, Chain A, domain 1"/>
    <property type="match status" value="1"/>
</dbReference>
<dbReference type="GO" id="GO:0006508">
    <property type="term" value="P:proteolysis"/>
    <property type="evidence" value="ECO:0007669"/>
    <property type="project" value="UniProtKB-KW"/>
</dbReference>
<evidence type="ECO:0000259" key="6">
    <source>
        <dbReference type="PROSITE" id="PS50106"/>
    </source>
</evidence>
<dbReference type="InterPro" id="IPR036034">
    <property type="entry name" value="PDZ_sf"/>
</dbReference>
<dbReference type="InterPro" id="IPR005151">
    <property type="entry name" value="Tail-specific_protease"/>
</dbReference>
<name>Q2YZJ0_9BACT</name>
<dbReference type="SMART" id="SM00245">
    <property type="entry name" value="TSPc"/>
    <property type="match status" value="1"/>
</dbReference>
<dbReference type="SMART" id="SM00228">
    <property type="entry name" value="PDZ"/>
    <property type="match status" value="1"/>
</dbReference>
<dbReference type="CDD" id="cd06782">
    <property type="entry name" value="cpPDZ_CPP-like"/>
    <property type="match status" value="1"/>
</dbReference>
<organism evidence="7">
    <name type="scientific">uncultured Campylobacterota bacterium</name>
    <dbReference type="NCBI Taxonomy" id="120858"/>
    <lineage>
        <taxon>Bacteria</taxon>
        <taxon>Pseudomonadati</taxon>
        <taxon>Campylobacterota</taxon>
        <taxon>environmental samples</taxon>
    </lineage>
</organism>
<dbReference type="GO" id="GO:0007165">
    <property type="term" value="P:signal transduction"/>
    <property type="evidence" value="ECO:0007669"/>
    <property type="project" value="TreeGrafter"/>
</dbReference>
<evidence type="ECO:0000256" key="1">
    <source>
        <dbReference type="ARBA" id="ARBA00009179"/>
    </source>
</evidence>
<dbReference type="InterPro" id="IPR004447">
    <property type="entry name" value="Peptidase_S41A"/>
</dbReference>
<proteinExistence type="inferred from homology"/>
<dbReference type="CDD" id="cd07560">
    <property type="entry name" value="Peptidase_S41_CPP"/>
    <property type="match status" value="1"/>
</dbReference>
<dbReference type="InterPro" id="IPR029045">
    <property type="entry name" value="ClpP/crotonase-like_dom_sf"/>
</dbReference>
<dbReference type="AlphaFoldDB" id="Q2YZJ0"/>
<comment type="similarity">
    <text evidence="1 5">Belongs to the peptidase S41A family.</text>
</comment>
<evidence type="ECO:0000256" key="4">
    <source>
        <dbReference type="ARBA" id="ARBA00022825"/>
    </source>
</evidence>
<evidence type="ECO:0000256" key="2">
    <source>
        <dbReference type="ARBA" id="ARBA00022670"/>
    </source>
</evidence>
<dbReference type="PANTHER" id="PTHR32060:SF30">
    <property type="entry name" value="CARBOXY-TERMINAL PROCESSING PROTEASE CTPA"/>
    <property type="match status" value="1"/>
</dbReference>
<dbReference type="GO" id="GO:0004175">
    <property type="term" value="F:endopeptidase activity"/>
    <property type="evidence" value="ECO:0007669"/>
    <property type="project" value="TreeGrafter"/>
</dbReference>
<dbReference type="Gene3D" id="3.30.750.44">
    <property type="match status" value="1"/>
</dbReference>
<dbReference type="PROSITE" id="PS50106">
    <property type="entry name" value="PDZ"/>
    <property type="match status" value="1"/>
</dbReference>
<dbReference type="SUPFAM" id="SSF52096">
    <property type="entry name" value="ClpP/crotonase"/>
    <property type="match status" value="1"/>
</dbReference>
<feature type="domain" description="PDZ" evidence="6">
    <location>
        <begin position="112"/>
        <end position="180"/>
    </location>
</feature>
<accession>Q2YZJ0</accession>
<keyword evidence="3 5" id="KW-0378">Hydrolase</keyword>
<dbReference type="FunFam" id="3.90.226.10:FF:000029">
    <property type="entry name" value="Peptidase, S41 family"/>
    <property type="match status" value="1"/>
</dbReference>
<dbReference type="Pfam" id="PF03572">
    <property type="entry name" value="Peptidase_S41"/>
    <property type="match status" value="1"/>
</dbReference>
<dbReference type="InterPro" id="IPR041489">
    <property type="entry name" value="PDZ_6"/>
</dbReference>
<reference evidence="7" key="1">
    <citation type="journal article" date="2005" name="Environ. Microbiol.">
        <title>Lateral gene transfer and phylogenetic assignment of environmental fosmid clones.</title>
        <authorList>
            <person name="Nesbo C.L."/>
            <person name="Boucher Y."/>
            <person name="Dlutek M."/>
            <person name="Doolittle F.W."/>
        </authorList>
    </citation>
    <scope>NUCLEOTIDE SEQUENCE</scope>
</reference>